<feature type="region of interest" description="Disordered" evidence="1">
    <location>
        <begin position="470"/>
        <end position="529"/>
    </location>
</feature>
<reference evidence="3" key="1">
    <citation type="submission" date="2021-02" db="EMBL/GenBank/DDBJ databases">
        <authorList>
            <person name="Nowell W R."/>
        </authorList>
    </citation>
    <scope>NUCLEOTIDE SEQUENCE</scope>
</reference>
<gene>
    <name evidence="3" type="ORF">ZHD862_LOCUS12667</name>
</gene>
<feature type="transmembrane region" description="Helical" evidence="2">
    <location>
        <begin position="76"/>
        <end position="95"/>
    </location>
</feature>
<evidence type="ECO:0000256" key="2">
    <source>
        <dbReference type="SAM" id="Phobius"/>
    </source>
</evidence>
<feature type="compositionally biased region" description="Polar residues" evidence="1">
    <location>
        <begin position="496"/>
        <end position="529"/>
    </location>
</feature>
<feature type="transmembrane region" description="Helical" evidence="2">
    <location>
        <begin position="213"/>
        <end position="232"/>
    </location>
</feature>
<proteinExistence type="predicted"/>
<dbReference type="AlphaFoldDB" id="A0A814H311"/>
<sequence length="529" mass="59689">MQQTQTQNFHDPRLSTSSHSSLSAATNALLNGLLPSHRFSQISTNAPALAANLTSNQLQALQKRNKQLKRTERIKHASLTLSLTFILALLLIITIELATKLIKIQFENVTSNKISNLTTTNNQTNLTNEKQYPIRAFFTCVWIFNSLLFINCFIVHTIAIQQRSRRGRTTALFLREFGRIFDKGKSSSNNTLVDCLIKTCLLCFLWYSTCYLIIRSMTILISVEIIILYSITITSRQLFGWIFLHEQFIGNKVIAYIVALSAFLFLAHDDGFRFNTFLRGLSMVACAVGLKTTFDILVNSFIEDLTSTKLRIVMINVCFCGTCLLWPFALLLHFTQVEQFEYKHIRWLLTISTLICALSFNVLTITIPLKYSSVANAACLLFVIPSTSIIDRYLLNINYSPLVISAIICSFAGVLLSMIPGEWFQVSETAKMKQALGLLNKDSNTNTTTIGTSGTTTGTSSAFEEIRAQRHNQHPTSSYHIEPVNTSHHDDDKNEQNTNQIPFRQSTNINNESNFDIQTNLNDQSNELN</sequence>
<feature type="transmembrane region" description="Helical" evidence="2">
    <location>
        <begin position="280"/>
        <end position="302"/>
    </location>
</feature>
<keyword evidence="2" id="KW-0812">Transmembrane</keyword>
<feature type="transmembrane region" description="Helical" evidence="2">
    <location>
        <begin position="136"/>
        <end position="159"/>
    </location>
</feature>
<protein>
    <submittedName>
        <fullName evidence="3">Uncharacterized protein</fullName>
    </submittedName>
</protein>
<organism evidence="3 4">
    <name type="scientific">Rotaria sordida</name>
    <dbReference type="NCBI Taxonomy" id="392033"/>
    <lineage>
        <taxon>Eukaryota</taxon>
        <taxon>Metazoa</taxon>
        <taxon>Spiralia</taxon>
        <taxon>Gnathifera</taxon>
        <taxon>Rotifera</taxon>
        <taxon>Eurotatoria</taxon>
        <taxon>Bdelloidea</taxon>
        <taxon>Philodinida</taxon>
        <taxon>Philodinidae</taxon>
        <taxon>Rotaria</taxon>
    </lineage>
</organism>
<dbReference type="EMBL" id="CAJNOT010000503">
    <property type="protein sequence ID" value="CAF1003809.1"/>
    <property type="molecule type" value="Genomic_DNA"/>
</dbReference>
<accession>A0A814H311</accession>
<evidence type="ECO:0000313" key="4">
    <source>
        <dbReference type="Proteomes" id="UP000663864"/>
    </source>
</evidence>
<feature type="transmembrane region" description="Helical" evidence="2">
    <location>
        <begin position="314"/>
        <end position="335"/>
    </location>
</feature>
<keyword evidence="2" id="KW-0472">Membrane</keyword>
<evidence type="ECO:0000313" key="3">
    <source>
        <dbReference type="EMBL" id="CAF1003809.1"/>
    </source>
</evidence>
<dbReference type="InterPro" id="IPR026505">
    <property type="entry name" value="Solute_c_fam_35_mem_F3/F4"/>
</dbReference>
<dbReference type="PANTHER" id="PTHR19346">
    <property type="entry name" value="SUGAR PHOSPHATE TRANSPORTER DOMAIN-CONTAINING PROTEIN"/>
    <property type="match status" value="1"/>
</dbReference>
<comment type="caution">
    <text evidence="3">The sequence shown here is derived from an EMBL/GenBank/DDBJ whole genome shotgun (WGS) entry which is preliminary data.</text>
</comment>
<feature type="transmembrane region" description="Helical" evidence="2">
    <location>
        <begin position="402"/>
        <end position="424"/>
    </location>
</feature>
<keyword evidence="2" id="KW-1133">Transmembrane helix</keyword>
<evidence type="ECO:0000256" key="1">
    <source>
        <dbReference type="SAM" id="MobiDB-lite"/>
    </source>
</evidence>
<feature type="transmembrane region" description="Helical" evidence="2">
    <location>
        <begin position="253"/>
        <end position="268"/>
    </location>
</feature>
<name>A0A814H311_9BILA</name>
<dbReference type="PANTHER" id="PTHR19346:SF4">
    <property type="entry name" value="SUGAR PHOSPHATE TRANSPORTER DOMAIN-CONTAINING PROTEIN"/>
    <property type="match status" value="1"/>
</dbReference>
<dbReference type="Proteomes" id="UP000663864">
    <property type="component" value="Unassembled WGS sequence"/>
</dbReference>
<feature type="transmembrane region" description="Helical" evidence="2">
    <location>
        <begin position="347"/>
        <end position="367"/>
    </location>
</feature>
<feature type="transmembrane region" description="Helical" evidence="2">
    <location>
        <begin position="374"/>
        <end position="390"/>
    </location>
</feature>